<dbReference type="InterPro" id="IPR012938">
    <property type="entry name" value="Glc/Sorbosone_DH"/>
</dbReference>
<organism evidence="2 3">
    <name type="scientific">Gordonia defluvii</name>
    <dbReference type="NCBI Taxonomy" id="283718"/>
    <lineage>
        <taxon>Bacteria</taxon>
        <taxon>Bacillati</taxon>
        <taxon>Actinomycetota</taxon>
        <taxon>Actinomycetes</taxon>
        <taxon>Mycobacteriales</taxon>
        <taxon>Gordoniaceae</taxon>
        <taxon>Gordonia</taxon>
    </lineage>
</organism>
<sequence>MGREPDTAQSLPADSRVIAMGLAAPWAVAFYGTTPLVSERDSGRIVEVVGEGHTREVATVAGVDGAGEGGLLGIATHDRYLYAYYTAGAENRVARFPISGVPGALSLGRRERILDGIPAAVNHDGGRIAFGPDGMLYATTGDAGRPRLAQDVDSLAGKILRMTPVGGVPPDNPIPGSVVYSMGHRNVQGIAWAPDHRMFASEFGADKADELNLIEPGRNYGWPGAEGFAHRDGYVDPLQTWTPEDASPSGIAVVDGAVVIANLRGERIRTVPLTNLSASVDSHAGEFGRLRDVVAAPDGSIWVLTNNTDGRGALGAGDDRIVRLGRVTGPT</sequence>
<proteinExistence type="predicted"/>
<dbReference type="InterPro" id="IPR011041">
    <property type="entry name" value="Quinoprot_gluc/sorb_DH_b-prop"/>
</dbReference>
<keyword evidence="3" id="KW-1185">Reference proteome</keyword>
<protein>
    <submittedName>
        <fullName evidence="2">PQQ-dependent sugar dehydrogenase</fullName>
    </submittedName>
</protein>
<dbReference type="EMBL" id="BAAAVS010000058">
    <property type="protein sequence ID" value="GAA3047163.1"/>
    <property type="molecule type" value="Genomic_DNA"/>
</dbReference>
<dbReference type="PANTHER" id="PTHR19328">
    <property type="entry name" value="HEDGEHOG-INTERACTING PROTEIN"/>
    <property type="match status" value="1"/>
</dbReference>
<dbReference type="RefSeq" id="WP_344716948.1">
    <property type="nucleotide sequence ID" value="NZ_BAAAVS010000058.1"/>
</dbReference>
<dbReference type="InterPro" id="IPR011042">
    <property type="entry name" value="6-blade_b-propeller_TolB-like"/>
</dbReference>
<evidence type="ECO:0000313" key="3">
    <source>
        <dbReference type="Proteomes" id="UP001501035"/>
    </source>
</evidence>
<evidence type="ECO:0000313" key="2">
    <source>
        <dbReference type="EMBL" id="GAA3047163.1"/>
    </source>
</evidence>
<name>A0ABP6LK49_9ACTN</name>
<gene>
    <name evidence="2" type="ORF">GCM10010528_28020</name>
</gene>
<reference evidence="3" key="1">
    <citation type="journal article" date="2019" name="Int. J. Syst. Evol. Microbiol.">
        <title>The Global Catalogue of Microorganisms (GCM) 10K type strain sequencing project: providing services to taxonomists for standard genome sequencing and annotation.</title>
        <authorList>
            <consortium name="The Broad Institute Genomics Platform"/>
            <consortium name="The Broad Institute Genome Sequencing Center for Infectious Disease"/>
            <person name="Wu L."/>
            <person name="Ma J."/>
        </authorList>
    </citation>
    <scope>NUCLEOTIDE SEQUENCE [LARGE SCALE GENOMIC DNA]</scope>
    <source>
        <strain evidence="3">JCM 14234</strain>
    </source>
</reference>
<dbReference type="Gene3D" id="2.120.10.30">
    <property type="entry name" value="TolB, C-terminal domain"/>
    <property type="match status" value="1"/>
</dbReference>
<dbReference type="PANTHER" id="PTHR19328:SF13">
    <property type="entry name" value="HIPL1 PROTEIN"/>
    <property type="match status" value="1"/>
</dbReference>
<feature type="domain" description="Glucose/Sorbosone dehydrogenase" evidence="1">
    <location>
        <begin position="23"/>
        <end position="311"/>
    </location>
</feature>
<dbReference type="Pfam" id="PF07995">
    <property type="entry name" value="GSDH"/>
    <property type="match status" value="1"/>
</dbReference>
<dbReference type="SUPFAM" id="SSF50952">
    <property type="entry name" value="Soluble quinoprotein glucose dehydrogenase"/>
    <property type="match status" value="1"/>
</dbReference>
<evidence type="ECO:0000259" key="1">
    <source>
        <dbReference type="Pfam" id="PF07995"/>
    </source>
</evidence>
<comment type="caution">
    <text evidence="2">The sequence shown here is derived from an EMBL/GenBank/DDBJ whole genome shotgun (WGS) entry which is preliminary data.</text>
</comment>
<accession>A0ABP6LK49</accession>
<dbReference type="Proteomes" id="UP001501035">
    <property type="component" value="Unassembled WGS sequence"/>
</dbReference>